<dbReference type="Proteomes" id="UP001497382">
    <property type="component" value="Unassembled WGS sequence"/>
</dbReference>
<reference evidence="1 2" key="1">
    <citation type="submission" date="2024-04" db="EMBL/GenBank/DDBJ databases">
        <authorList>
            <person name="Rising A."/>
            <person name="Reimegard J."/>
            <person name="Sonavane S."/>
            <person name="Akerstrom W."/>
            <person name="Nylinder S."/>
            <person name="Hedman E."/>
            <person name="Kallberg Y."/>
        </authorList>
    </citation>
    <scope>NUCLEOTIDE SEQUENCE [LARGE SCALE GENOMIC DNA]</scope>
</reference>
<dbReference type="AlphaFoldDB" id="A0AAV1ZSB3"/>
<comment type="caution">
    <text evidence="1">The sequence shown here is derived from an EMBL/GenBank/DDBJ whole genome shotgun (WGS) entry which is preliminary data.</text>
</comment>
<sequence>MTIASFINKISFDHLENRKQIYKYLENQFY</sequence>
<evidence type="ECO:0000313" key="1">
    <source>
        <dbReference type="EMBL" id="CAL1274748.1"/>
    </source>
</evidence>
<accession>A0AAV1ZSB3</accession>
<evidence type="ECO:0000313" key="2">
    <source>
        <dbReference type="Proteomes" id="UP001497382"/>
    </source>
</evidence>
<evidence type="ECO:0008006" key="3">
    <source>
        <dbReference type="Google" id="ProtNLM"/>
    </source>
</evidence>
<dbReference type="EMBL" id="CAXIEN010000080">
    <property type="protein sequence ID" value="CAL1274748.1"/>
    <property type="molecule type" value="Genomic_DNA"/>
</dbReference>
<organism evidence="1 2">
    <name type="scientific">Larinioides sclopetarius</name>
    <dbReference type="NCBI Taxonomy" id="280406"/>
    <lineage>
        <taxon>Eukaryota</taxon>
        <taxon>Metazoa</taxon>
        <taxon>Ecdysozoa</taxon>
        <taxon>Arthropoda</taxon>
        <taxon>Chelicerata</taxon>
        <taxon>Arachnida</taxon>
        <taxon>Araneae</taxon>
        <taxon>Araneomorphae</taxon>
        <taxon>Entelegynae</taxon>
        <taxon>Araneoidea</taxon>
        <taxon>Araneidae</taxon>
        <taxon>Larinioides</taxon>
    </lineage>
</organism>
<name>A0AAV1ZSB3_9ARAC</name>
<protein>
    <recommendedName>
        <fullName evidence="3">Maturase K</fullName>
    </recommendedName>
</protein>
<proteinExistence type="predicted"/>
<keyword evidence="2" id="KW-1185">Reference proteome</keyword>
<gene>
    <name evidence="1" type="ORF">LARSCL_LOCUS7684</name>
</gene>